<sequence>MIRRALLAVAVRRDTGELRPWALVLLALRRRQRAWWYQLALPRLLHARARWRRWCRVSRLGRLLCWPFPPWLLALVQYLGLVAVIAAALALLLLAERLYCAHAVGPPACEDRCLRRARRVGSLPPAALAVLRRECFPWPWEVEHGR</sequence>
<gene>
    <name evidence="2" type="ORF">CKO31_22975</name>
</gene>
<name>A0ABS1CNQ3_9GAMM</name>
<keyword evidence="1" id="KW-0812">Transmembrane</keyword>
<protein>
    <submittedName>
        <fullName evidence="2">Uncharacterized protein</fullName>
    </submittedName>
</protein>
<reference evidence="2 3" key="1">
    <citation type="journal article" date="2020" name="Microorganisms">
        <title>Osmotic Adaptation and Compatible Solute Biosynthesis of Phototrophic Bacteria as Revealed from Genome Analyses.</title>
        <authorList>
            <person name="Imhoff J.F."/>
            <person name="Rahn T."/>
            <person name="Kunzel S."/>
            <person name="Keller A."/>
            <person name="Neulinger S.C."/>
        </authorList>
    </citation>
    <scope>NUCLEOTIDE SEQUENCE [LARGE SCALE GENOMIC DNA]</scope>
    <source>
        <strain evidence="2 3">DSM 6210</strain>
    </source>
</reference>
<dbReference type="EMBL" id="NRRV01000094">
    <property type="protein sequence ID" value="MBK1633555.1"/>
    <property type="molecule type" value="Genomic_DNA"/>
</dbReference>
<keyword evidence="3" id="KW-1185">Reference proteome</keyword>
<comment type="caution">
    <text evidence="2">The sequence shown here is derived from an EMBL/GenBank/DDBJ whole genome shotgun (WGS) entry which is preliminary data.</text>
</comment>
<feature type="transmembrane region" description="Helical" evidence="1">
    <location>
        <begin position="71"/>
        <end position="94"/>
    </location>
</feature>
<dbReference type="Proteomes" id="UP000748752">
    <property type="component" value="Unassembled WGS sequence"/>
</dbReference>
<evidence type="ECO:0000313" key="2">
    <source>
        <dbReference type="EMBL" id="MBK1633555.1"/>
    </source>
</evidence>
<organism evidence="2 3">
    <name type="scientific">Thiohalocapsa halophila</name>
    <dbReference type="NCBI Taxonomy" id="69359"/>
    <lineage>
        <taxon>Bacteria</taxon>
        <taxon>Pseudomonadati</taxon>
        <taxon>Pseudomonadota</taxon>
        <taxon>Gammaproteobacteria</taxon>
        <taxon>Chromatiales</taxon>
        <taxon>Chromatiaceae</taxon>
        <taxon>Thiohalocapsa</taxon>
    </lineage>
</organism>
<evidence type="ECO:0000313" key="3">
    <source>
        <dbReference type="Proteomes" id="UP000748752"/>
    </source>
</evidence>
<keyword evidence="1" id="KW-0472">Membrane</keyword>
<accession>A0ABS1CNQ3</accession>
<evidence type="ECO:0000256" key="1">
    <source>
        <dbReference type="SAM" id="Phobius"/>
    </source>
</evidence>
<keyword evidence="1" id="KW-1133">Transmembrane helix</keyword>
<dbReference type="RefSeq" id="WP_200242327.1">
    <property type="nucleotide sequence ID" value="NZ_NRRV01000094.1"/>
</dbReference>
<proteinExistence type="predicted"/>